<organism evidence="1 2">
    <name type="scientific">Leucogyrophana mollusca</name>
    <dbReference type="NCBI Taxonomy" id="85980"/>
    <lineage>
        <taxon>Eukaryota</taxon>
        <taxon>Fungi</taxon>
        <taxon>Dikarya</taxon>
        <taxon>Basidiomycota</taxon>
        <taxon>Agaricomycotina</taxon>
        <taxon>Agaricomycetes</taxon>
        <taxon>Agaricomycetidae</taxon>
        <taxon>Boletales</taxon>
        <taxon>Boletales incertae sedis</taxon>
        <taxon>Leucogyrophana</taxon>
    </lineage>
</organism>
<reference evidence="1" key="1">
    <citation type="journal article" date="2021" name="New Phytol.">
        <title>Evolutionary innovations through gain and loss of genes in the ectomycorrhizal Boletales.</title>
        <authorList>
            <person name="Wu G."/>
            <person name="Miyauchi S."/>
            <person name="Morin E."/>
            <person name="Kuo A."/>
            <person name="Drula E."/>
            <person name="Varga T."/>
            <person name="Kohler A."/>
            <person name="Feng B."/>
            <person name="Cao Y."/>
            <person name="Lipzen A."/>
            <person name="Daum C."/>
            <person name="Hundley H."/>
            <person name="Pangilinan J."/>
            <person name="Johnson J."/>
            <person name="Barry K."/>
            <person name="LaButti K."/>
            <person name="Ng V."/>
            <person name="Ahrendt S."/>
            <person name="Min B."/>
            <person name="Choi I.G."/>
            <person name="Park H."/>
            <person name="Plett J.M."/>
            <person name="Magnuson J."/>
            <person name="Spatafora J.W."/>
            <person name="Nagy L.G."/>
            <person name="Henrissat B."/>
            <person name="Grigoriev I.V."/>
            <person name="Yang Z.L."/>
            <person name="Xu J."/>
            <person name="Martin F.M."/>
        </authorList>
    </citation>
    <scope>NUCLEOTIDE SEQUENCE</scope>
    <source>
        <strain evidence="1">KUC20120723A-06</strain>
    </source>
</reference>
<comment type="caution">
    <text evidence="1">The sequence shown here is derived from an EMBL/GenBank/DDBJ whole genome shotgun (WGS) entry which is preliminary data.</text>
</comment>
<sequence>MNTISPQALLCAARVQAALKVVPQIVGEKEDWAKWMAEGLHRDLQAVGFATAESPQPRLLGSLNRVLLEYFSASMDLELLHLDQVRPDDALVGCEHYRDVPTEALPEPTGEDLWWKHLPGSRKSLFSFDFQKTQRKLIKHTPMSEGPSGTFPGSAASQGPSGTVPGPASSPGLAGFVPGPGSGSSVSAPLQTGSKKKRAAAEEGASRPQKKKKKEIKSKPTIDSDDDGNEDDRPQAGPSTASTVVRKGKGKEKEKEKEKEKGKGKGKGKEKAQEERETTPEPRICDQCRRRNSVCKWPKKPATSLANMKQACSACVTGKTRCEIEGVFVIRKKKAGISVGSEQLLPLMQQVDGLQQRIHALEAQHEVDVEEKKDQRDRIAALQTAVDQWKRASSA</sequence>
<accession>A0ACB8AWX3</accession>
<evidence type="ECO:0000313" key="1">
    <source>
        <dbReference type="EMBL" id="KAH7917872.1"/>
    </source>
</evidence>
<proteinExistence type="predicted"/>
<keyword evidence="2" id="KW-1185">Reference proteome</keyword>
<evidence type="ECO:0000313" key="2">
    <source>
        <dbReference type="Proteomes" id="UP000790709"/>
    </source>
</evidence>
<name>A0ACB8AWX3_9AGAM</name>
<dbReference type="EMBL" id="MU266912">
    <property type="protein sequence ID" value="KAH7917872.1"/>
    <property type="molecule type" value="Genomic_DNA"/>
</dbReference>
<dbReference type="Proteomes" id="UP000790709">
    <property type="component" value="Unassembled WGS sequence"/>
</dbReference>
<gene>
    <name evidence="1" type="ORF">BV22DRAFT_1135049</name>
</gene>
<protein>
    <submittedName>
        <fullName evidence="1">Uncharacterized protein</fullName>
    </submittedName>
</protein>